<accession>A0A127PC73</accession>
<protein>
    <submittedName>
        <fullName evidence="1">Uncharacterized protein</fullName>
    </submittedName>
</protein>
<dbReference type="AlphaFoldDB" id="A0A127PC73"/>
<dbReference type="Proteomes" id="UP000072421">
    <property type="component" value="Chromosome"/>
</dbReference>
<organism evidence="1">
    <name type="scientific">Collimonas fungivorans</name>
    <dbReference type="NCBI Taxonomy" id="158899"/>
    <lineage>
        <taxon>Bacteria</taxon>
        <taxon>Pseudomonadati</taxon>
        <taxon>Pseudomonadota</taxon>
        <taxon>Betaproteobacteria</taxon>
        <taxon>Burkholderiales</taxon>
        <taxon>Oxalobacteraceae</taxon>
        <taxon>Collimonas</taxon>
    </lineage>
</organism>
<proteinExistence type="predicted"/>
<name>A0A127PC73_9BURK</name>
<evidence type="ECO:0000313" key="2">
    <source>
        <dbReference type="Proteomes" id="UP000072421"/>
    </source>
</evidence>
<gene>
    <name evidence="1" type="ORF">CFter6_2605</name>
</gene>
<reference evidence="1 2" key="1">
    <citation type="submission" date="2015-11" db="EMBL/GenBank/DDBJ databases">
        <title>Exploring the genomic traits of fungus-feeding bacterial genus Collimonas.</title>
        <authorList>
            <person name="Song C."/>
            <person name="Schmidt R."/>
            <person name="de Jager V."/>
            <person name="Krzyzanowska D."/>
            <person name="Jongedijk E."/>
            <person name="Cankar K."/>
            <person name="Beekwilder J."/>
            <person name="van Veen A."/>
            <person name="de Boer W."/>
            <person name="van Veen J.A."/>
            <person name="Garbeva P."/>
        </authorList>
    </citation>
    <scope>NUCLEOTIDE SEQUENCE [LARGE SCALE GENOMIC DNA]</scope>
    <source>
        <strain evidence="1 2">Ter6</strain>
    </source>
</reference>
<dbReference type="PATRIC" id="fig|158899.10.peg.2598"/>
<sequence length="40" mass="4749">MNDEGQICPAEIIYIFFTTPHIFRHVKKQRSWRNGIPASF</sequence>
<evidence type="ECO:0000313" key="1">
    <source>
        <dbReference type="EMBL" id="AMO95275.1"/>
    </source>
</evidence>
<dbReference type="EMBL" id="CP013232">
    <property type="protein sequence ID" value="AMO95275.1"/>
    <property type="molecule type" value="Genomic_DNA"/>
</dbReference>